<feature type="domain" description="Radical SAM core" evidence="7">
    <location>
        <begin position="6"/>
        <end position="225"/>
    </location>
</feature>
<dbReference type="GO" id="GO:0046872">
    <property type="term" value="F:metal ion binding"/>
    <property type="evidence" value="ECO:0007669"/>
    <property type="project" value="UniProtKB-KW"/>
</dbReference>
<evidence type="ECO:0000256" key="1">
    <source>
        <dbReference type="ARBA" id="ARBA00001966"/>
    </source>
</evidence>
<gene>
    <name evidence="8" type="ORF">FX155_07700</name>
</gene>
<evidence type="ECO:0000256" key="6">
    <source>
        <dbReference type="ARBA" id="ARBA00023601"/>
    </source>
</evidence>
<dbReference type="SFLD" id="SFLDS00029">
    <property type="entry name" value="Radical_SAM"/>
    <property type="match status" value="1"/>
</dbReference>
<keyword evidence="4" id="KW-0408">Iron</keyword>
<keyword evidence="3" id="KW-0479">Metal-binding</keyword>
<keyword evidence="5" id="KW-0411">Iron-sulfur</keyword>
<dbReference type="Proteomes" id="UP000441455">
    <property type="component" value="Unassembled WGS sequence"/>
</dbReference>
<keyword evidence="2" id="KW-0949">S-adenosyl-L-methionine</keyword>
<dbReference type="OrthoDB" id="9808591at2"/>
<evidence type="ECO:0000256" key="5">
    <source>
        <dbReference type="ARBA" id="ARBA00023014"/>
    </source>
</evidence>
<accession>A0A6N7VZI3</accession>
<dbReference type="RefSeq" id="WP_154488315.1">
    <property type="nucleotide sequence ID" value="NZ_VULN01000010.1"/>
</dbReference>
<protein>
    <submittedName>
        <fullName evidence="8">Radical SAM protein</fullName>
    </submittedName>
</protein>
<dbReference type="SUPFAM" id="SSF102114">
    <property type="entry name" value="Radical SAM enzymes"/>
    <property type="match status" value="1"/>
</dbReference>
<dbReference type="InterPro" id="IPR013785">
    <property type="entry name" value="Aldolase_TIM"/>
</dbReference>
<dbReference type="Gene3D" id="3.20.20.70">
    <property type="entry name" value="Aldolase class I"/>
    <property type="match status" value="1"/>
</dbReference>
<organism evidence="8 9">
    <name type="scientific">Acidaminococcus fermentans</name>
    <dbReference type="NCBI Taxonomy" id="905"/>
    <lineage>
        <taxon>Bacteria</taxon>
        <taxon>Bacillati</taxon>
        <taxon>Bacillota</taxon>
        <taxon>Negativicutes</taxon>
        <taxon>Acidaminococcales</taxon>
        <taxon>Acidaminococcaceae</taxon>
        <taxon>Acidaminococcus</taxon>
    </lineage>
</organism>
<name>A0A6N7VZI3_ACIFE</name>
<dbReference type="PANTHER" id="PTHR43273:SF3">
    <property type="entry name" value="ANAEROBIC SULFATASE-MATURATING ENZYME HOMOLOG ASLB-RELATED"/>
    <property type="match status" value="1"/>
</dbReference>
<evidence type="ECO:0000313" key="8">
    <source>
        <dbReference type="EMBL" id="MSS82475.1"/>
    </source>
</evidence>
<dbReference type="InterPro" id="IPR058240">
    <property type="entry name" value="rSAM_sf"/>
</dbReference>
<dbReference type="InterPro" id="IPR007197">
    <property type="entry name" value="rSAM"/>
</dbReference>
<comment type="similarity">
    <text evidence="6">Belongs to the radical SAM superfamily. Anaerobic sulfatase-maturating enzyme family.</text>
</comment>
<dbReference type="SFLD" id="SFLDG01067">
    <property type="entry name" value="SPASM/twitch_domain_containing"/>
    <property type="match status" value="1"/>
</dbReference>
<evidence type="ECO:0000256" key="4">
    <source>
        <dbReference type="ARBA" id="ARBA00023004"/>
    </source>
</evidence>
<dbReference type="InterPro" id="IPR023885">
    <property type="entry name" value="4Fe4S-binding_SPASM_dom"/>
</dbReference>
<evidence type="ECO:0000313" key="9">
    <source>
        <dbReference type="Proteomes" id="UP000441455"/>
    </source>
</evidence>
<dbReference type="PANTHER" id="PTHR43273">
    <property type="entry name" value="ANAEROBIC SULFATASE-MATURATING ENZYME HOMOLOG ASLB-RELATED"/>
    <property type="match status" value="1"/>
</dbReference>
<dbReference type="PROSITE" id="PS51918">
    <property type="entry name" value="RADICAL_SAM"/>
    <property type="match status" value="1"/>
</dbReference>
<dbReference type="Pfam" id="PF04055">
    <property type="entry name" value="Radical_SAM"/>
    <property type="match status" value="1"/>
</dbReference>
<evidence type="ECO:0000259" key="7">
    <source>
        <dbReference type="PROSITE" id="PS51918"/>
    </source>
</evidence>
<comment type="cofactor">
    <cofactor evidence="1">
        <name>[4Fe-4S] cluster</name>
        <dbReference type="ChEBI" id="CHEBI:49883"/>
    </cofactor>
</comment>
<dbReference type="CDD" id="cd01335">
    <property type="entry name" value="Radical_SAM"/>
    <property type="match status" value="1"/>
</dbReference>
<dbReference type="NCBIfam" id="TIGR04085">
    <property type="entry name" value="rSAM_more_4Fe4S"/>
    <property type="match status" value="1"/>
</dbReference>
<dbReference type="GO" id="GO:0051536">
    <property type="term" value="F:iron-sulfur cluster binding"/>
    <property type="evidence" value="ECO:0007669"/>
    <property type="project" value="UniProtKB-KW"/>
</dbReference>
<comment type="caution">
    <text evidence="8">The sequence shown here is derived from an EMBL/GenBank/DDBJ whole genome shotgun (WGS) entry which is preliminary data.</text>
</comment>
<dbReference type="EMBL" id="VULN01000010">
    <property type="protein sequence ID" value="MSS82475.1"/>
    <property type="molecule type" value="Genomic_DNA"/>
</dbReference>
<proteinExistence type="inferred from homology"/>
<reference evidence="8 9" key="1">
    <citation type="submission" date="2019-08" db="EMBL/GenBank/DDBJ databases">
        <title>In-depth cultivation of the pig gut microbiome towards novel bacterial diversity and tailored functional studies.</title>
        <authorList>
            <person name="Wylensek D."/>
            <person name="Hitch T.C.A."/>
            <person name="Clavel T."/>
        </authorList>
    </citation>
    <scope>NUCLEOTIDE SEQUENCE [LARGE SCALE GENOMIC DNA]</scope>
    <source>
        <strain evidence="8 9">WCA-389-WT-5B</strain>
    </source>
</reference>
<dbReference type="InterPro" id="IPR023867">
    <property type="entry name" value="Sulphatase_maturase_rSAM"/>
</dbReference>
<dbReference type="GO" id="GO:0016491">
    <property type="term" value="F:oxidoreductase activity"/>
    <property type="evidence" value="ECO:0007669"/>
    <property type="project" value="InterPro"/>
</dbReference>
<dbReference type="AlphaFoldDB" id="A0A6N7VZI3"/>
<evidence type="ECO:0000256" key="3">
    <source>
        <dbReference type="ARBA" id="ARBA00022723"/>
    </source>
</evidence>
<evidence type="ECO:0000256" key="2">
    <source>
        <dbReference type="ARBA" id="ARBA00022691"/>
    </source>
</evidence>
<sequence>MGDFLKRNINTIFLMLGNGCNMNCRYCLQHPLVEKSLSGHVNPDVYRFIRQVVEENDEKTELGLHFYGGEPLIYFPLMKEIIGKLKDVKGIRFSTISNGKAITDEMVELFNSLPLYVCISWDGHNVLQTRGYDVFAKGSKTRERLLKLDHLGVSAVLSAYNYPQEACDAFQELSKDYFDIHGYPLSFNHDTIMDTGLGDKSLLDMDYDRVEREVGTMMDRYMKYRLGQGKMKFAELAFIESRFNALYSYLRKDGDFWSRQWCPCNNGYSVLNLDLAGNLYPCHNTSHKAGSIYDPYFKYLNEVLKTDTTFARRPQCLECPAVASCKGGCKLVAPENMEKGLCRLRQAIFVPILQATLAYGKEIMEAGNG</sequence>